<dbReference type="SUPFAM" id="SSF55785">
    <property type="entry name" value="PYP-like sensor domain (PAS domain)"/>
    <property type="match status" value="1"/>
</dbReference>
<name>A0A0F9JI48_9ZZZZ</name>
<feature type="domain" description="PAC" evidence="7">
    <location>
        <begin position="107"/>
        <end position="157"/>
    </location>
</feature>
<evidence type="ECO:0000256" key="6">
    <source>
        <dbReference type="SAM" id="Coils"/>
    </source>
</evidence>
<evidence type="ECO:0000259" key="7">
    <source>
        <dbReference type="PROSITE" id="PS50113"/>
    </source>
</evidence>
<keyword evidence="4" id="KW-0808">Transferase</keyword>
<feature type="coiled-coil region" evidence="6">
    <location>
        <begin position="1"/>
        <end position="38"/>
    </location>
</feature>
<dbReference type="AlphaFoldDB" id="A0A0F9JI48"/>
<accession>A0A0F9JI48</accession>
<reference evidence="8" key="1">
    <citation type="journal article" date="2015" name="Nature">
        <title>Complex archaea that bridge the gap between prokaryotes and eukaryotes.</title>
        <authorList>
            <person name="Spang A."/>
            <person name="Saw J.H."/>
            <person name="Jorgensen S.L."/>
            <person name="Zaremba-Niedzwiedzka K."/>
            <person name="Martijn J."/>
            <person name="Lind A.E."/>
            <person name="van Eijk R."/>
            <person name="Schleper C."/>
            <person name="Guy L."/>
            <person name="Ettema T.J."/>
        </authorList>
    </citation>
    <scope>NUCLEOTIDE SEQUENCE</scope>
</reference>
<organism evidence="8">
    <name type="scientific">marine sediment metagenome</name>
    <dbReference type="NCBI Taxonomy" id="412755"/>
    <lineage>
        <taxon>unclassified sequences</taxon>
        <taxon>metagenomes</taxon>
        <taxon>ecological metagenomes</taxon>
    </lineage>
</organism>
<dbReference type="GO" id="GO:0004673">
    <property type="term" value="F:protein histidine kinase activity"/>
    <property type="evidence" value="ECO:0007669"/>
    <property type="project" value="UniProtKB-EC"/>
</dbReference>
<dbReference type="Gene3D" id="3.30.450.20">
    <property type="entry name" value="PAS domain"/>
    <property type="match status" value="1"/>
</dbReference>
<dbReference type="InterPro" id="IPR000014">
    <property type="entry name" value="PAS"/>
</dbReference>
<protein>
    <recommendedName>
        <fullName evidence="2">histidine kinase</fullName>
        <ecNumber evidence="2">2.7.13.3</ecNumber>
    </recommendedName>
</protein>
<comment type="catalytic activity">
    <reaction evidence="1">
        <text>ATP + protein L-histidine = ADP + protein N-phospho-L-histidine.</text>
        <dbReference type="EC" id="2.7.13.3"/>
    </reaction>
</comment>
<dbReference type="CDD" id="cd00130">
    <property type="entry name" value="PAS"/>
    <property type="match status" value="1"/>
</dbReference>
<dbReference type="PROSITE" id="PS50113">
    <property type="entry name" value="PAC"/>
    <property type="match status" value="1"/>
</dbReference>
<dbReference type="EC" id="2.7.13.3" evidence="2"/>
<dbReference type="InterPro" id="IPR013655">
    <property type="entry name" value="PAS_fold_3"/>
</dbReference>
<dbReference type="InterPro" id="IPR052162">
    <property type="entry name" value="Sensor_kinase/Photoreceptor"/>
</dbReference>
<keyword evidence="5" id="KW-0418">Kinase</keyword>
<proteinExistence type="predicted"/>
<evidence type="ECO:0000313" key="8">
    <source>
        <dbReference type="EMBL" id="KKM62011.1"/>
    </source>
</evidence>
<dbReference type="InterPro" id="IPR000700">
    <property type="entry name" value="PAS-assoc_C"/>
</dbReference>
<dbReference type="PANTHER" id="PTHR43304">
    <property type="entry name" value="PHYTOCHROME-LIKE PROTEIN CPH1"/>
    <property type="match status" value="1"/>
</dbReference>
<keyword evidence="6" id="KW-0175">Coiled coil</keyword>
<gene>
    <name evidence="8" type="ORF">LCGC14_1526000</name>
</gene>
<evidence type="ECO:0000256" key="1">
    <source>
        <dbReference type="ARBA" id="ARBA00000085"/>
    </source>
</evidence>
<dbReference type="EMBL" id="LAZR01011380">
    <property type="protein sequence ID" value="KKM62011.1"/>
    <property type="molecule type" value="Genomic_DNA"/>
</dbReference>
<dbReference type="NCBIfam" id="TIGR00229">
    <property type="entry name" value="sensory_box"/>
    <property type="match status" value="1"/>
</dbReference>
<dbReference type="Pfam" id="PF08447">
    <property type="entry name" value="PAS_3"/>
    <property type="match status" value="1"/>
</dbReference>
<evidence type="ECO:0000256" key="4">
    <source>
        <dbReference type="ARBA" id="ARBA00022679"/>
    </source>
</evidence>
<dbReference type="InterPro" id="IPR035965">
    <property type="entry name" value="PAS-like_dom_sf"/>
</dbReference>
<evidence type="ECO:0000256" key="3">
    <source>
        <dbReference type="ARBA" id="ARBA00022553"/>
    </source>
</evidence>
<dbReference type="PANTHER" id="PTHR43304:SF1">
    <property type="entry name" value="PAC DOMAIN-CONTAINING PROTEIN"/>
    <property type="match status" value="1"/>
</dbReference>
<evidence type="ECO:0000256" key="2">
    <source>
        <dbReference type="ARBA" id="ARBA00012438"/>
    </source>
</evidence>
<comment type="caution">
    <text evidence="8">The sequence shown here is derived from an EMBL/GenBank/DDBJ whole genome shotgun (WGS) entry which is preliminary data.</text>
</comment>
<evidence type="ECO:0000256" key="5">
    <source>
        <dbReference type="ARBA" id="ARBA00022777"/>
    </source>
</evidence>
<sequence>MKDQEKTKEQLISELEYLRQEKHEGKRAEEALRESEERLHLLFDSTHDLITLVDANLKTLWTNPAWNKAFATDLESSEDPFSRIHPDDLEKATLAWQALISGKGEIENLEYRFKHKNGMHMSFETSVHRSTIGGKSLFYVIAHDITERKQAEEALTQRLEFEKL</sequence>
<keyword evidence="3" id="KW-0597">Phosphoprotein</keyword>
<feature type="non-terminal residue" evidence="8">
    <location>
        <position position="164"/>
    </location>
</feature>